<proteinExistence type="predicted"/>
<dbReference type="AlphaFoldDB" id="A0A9D3Y0W2"/>
<protein>
    <submittedName>
        <fullName evidence="2">Uncharacterized protein</fullName>
    </submittedName>
</protein>
<feature type="region of interest" description="Disordered" evidence="1">
    <location>
        <begin position="21"/>
        <end position="51"/>
    </location>
</feature>
<evidence type="ECO:0000313" key="2">
    <source>
        <dbReference type="EMBL" id="KAH3690966.1"/>
    </source>
</evidence>
<sequence length="51" mass="5624">MRNAGLVWTLHQARLSVQDCFPGHPRGISTSRPSKEKLDGQSKQVDIPSHG</sequence>
<evidence type="ECO:0000256" key="1">
    <source>
        <dbReference type="SAM" id="MobiDB-lite"/>
    </source>
</evidence>
<dbReference type="EMBL" id="JAIWYP010000048">
    <property type="protein sequence ID" value="KAH3690966.1"/>
    <property type="molecule type" value="Genomic_DNA"/>
</dbReference>
<accession>A0A9D3Y0W2</accession>
<name>A0A9D3Y0W2_DREPO</name>
<dbReference type="Proteomes" id="UP000828390">
    <property type="component" value="Unassembled WGS sequence"/>
</dbReference>
<gene>
    <name evidence="2" type="ORF">DPMN_192914</name>
</gene>
<organism evidence="2 3">
    <name type="scientific">Dreissena polymorpha</name>
    <name type="common">Zebra mussel</name>
    <name type="synonym">Mytilus polymorpha</name>
    <dbReference type="NCBI Taxonomy" id="45954"/>
    <lineage>
        <taxon>Eukaryota</taxon>
        <taxon>Metazoa</taxon>
        <taxon>Spiralia</taxon>
        <taxon>Lophotrochozoa</taxon>
        <taxon>Mollusca</taxon>
        <taxon>Bivalvia</taxon>
        <taxon>Autobranchia</taxon>
        <taxon>Heteroconchia</taxon>
        <taxon>Euheterodonta</taxon>
        <taxon>Imparidentia</taxon>
        <taxon>Neoheterodontei</taxon>
        <taxon>Myida</taxon>
        <taxon>Dreissenoidea</taxon>
        <taxon>Dreissenidae</taxon>
        <taxon>Dreissena</taxon>
    </lineage>
</organism>
<comment type="caution">
    <text evidence="2">The sequence shown here is derived from an EMBL/GenBank/DDBJ whole genome shotgun (WGS) entry which is preliminary data.</text>
</comment>
<reference evidence="2" key="1">
    <citation type="journal article" date="2019" name="bioRxiv">
        <title>The Genome of the Zebra Mussel, Dreissena polymorpha: A Resource for Invasive Species Research.</title>
        <authorList>
            <person name="McCartney M.A."/>
            <person name="Auch B."/>
            <person name="Kono T."/>
            <person name="Mallez S."/>
            <person name="Zhang Y."/>
            <person name="Obille A."/>
            <person name="Becker A."/>
            <person name="Abrahante J.E."/>
            <person name="Garbe J."/>
            <person name="Badalamenti J.P."/>
            <person name="Herman A."/>
            <person name="Mangelson H."/>
            <person name="Liachko I."/>
            <person name="Sullivan S."/>
            <person name="Sone E.D."/>
            <person name="Koren S."/>
            <person name="Silverstein K.A.T."/>
            <person name="Beckman K.B."/>
            <person name="Gohl D.M."/>
        </authorList>
    </citation>
    <scope>NUCLEOTIDE SEQUENCE</scope>
    <source>
        <strain evidence="2">Duluth1</strain>
        <tissue evidence="2">Whole animal</tissue>
    </source>
</reference>
<reference evidence="2" key="2">
    <citation type="submission" date="2020-11" db="EMBL/GenBank/DDBJ databases">
        <authorList>
            <person name="McCartney M.A."/>
            <person name="Auch B."/>
            <person name="Kono T."/>
            <person name="Mallez S."/>
            <person name="Becker A."/>
            <person name="Gohl D.M."/>
            <person name="Silverstein K.A.T."/>
            <person name="Koren S."/>
            <person name="Bechman K.B."/>
            <person name="Herman A."/>
            <person name="Abrahante J.E."/>
            <person name="Garbe J."/>
        </authorList>
    </citation>
    <scope>NUCLEOTIDE SEQUENCE</scope>
    <source>
        <strain evidence="2">Duluth1</strain>
        <tissue evidence="2">Whole animal</tissue>
    </source>
</reference>
<evidence type="ECO:0000313" key="3">
    <source>
        <dbReference type="Proteomes" id="UP000828390"/>
    </source>
</evidence>
<keyword evidence="3" id="KW-1185">Reference proteome</keyword>